<name>A0A087E7V7_9BIFI</name>
<accession>A0A087E7V7</accession>
<keyword evidence="4 6" id="KW-0697">Rotamase</keyword>
<dbReference type="SUPFAM" id="SSF54534">
    <property type="entry name" value="FKBP-like"/>
    <property type="match status" value="1"/>
</dbReference>
<evidence type="ECO:0000256" key="5">
    <source>
        <dbReference type="ARBA" id="ARBA00023235"/>
    </source>
</evidence>
<reference evidence="9 10" key="1">
    <citation type="submission" date="2014-03" db="EMBL/GenBank/DDBJ databases">
        <title>Genomics of Bifidobacteria.</title>
        <authorList>
            <person name="Ventura M."/>
            <person name="Milani C."/>
            <person name="Lugli G.A."/>
        </authorList>
    </citation>
    <scope>NUCLEOTIDE SEQUENCE [LARGE SCALE GENOMIC DNA]</scope>
    <source>
        <strain evidence="9 10">LMG 11597</strain>
    </source>
</reference>
<protein>
    <recommendedName>
        <fullName evidence="3 6">peptidylprolyl isomerase</fullName>
        <ecNumber evidence="3 6">5.2.1.8</ecNumber>
    </recommendedName>
</protein>
<dbReference type="AlphaFoldDB" id="A0A087E7V7"/>
<evidence type="ECO:0000256" key="7">
    <source>
        <dbReference type="SAM" id="SignalP"/>
    </source>
</evidence>
<dbReference type="Gene3D" id="3.10.50.40">
    <property type="match status" value="1"/>
</dbReference>
<dbReference type="Proteomes" id="UP000029055">
    <property type="component" value="Unassembled WGS sequence"/>
</dbReference>
<evidence type="ECO:0000256" key="4">
    <source>
        <dbReference type="ARBA" id="ARBA00023110"/>
    </source>
</evidence>
<gene>
    <name evidence="9" type="ORF">BISU_0334</name>
</gene>
<keyword evidence="7" id="KW-0732">Signal</keyword>
<proteinExistence type="inferred from homology"/>
<dbReference type="PROSITE" id="PS51257">
    <property type="entry name" value="PROKAR_LIPOPROTEIN"/>
    <property type="match status" value="1"/>
</dbReference>
<dbReference type="EMBL" id="JGZR01000006">
    <property type="protein sequence ID" value="KFJ03858.1"/>
    <property type="molecule type" value="Genomic_DNA"/>
</dbReference>
<dbReference type="PROSITE" id="PS50059">
    <property type="entry name" value="FKBP_PPIASE"/>
    <property type="match status" value="1"/>
</dbReference>
<dbReference type="EC" id="5.2.1.8" evidence="3 6"/>
<dbReference type="RefSeq" id="WP_024463172.1">
    <property type="nucleotide sequence ID" value="NZ_CP062939.1"/>
</dbReference>
<evidence type="ECO:0000256" key="2">
    <source>
        <dbReference type="ARBA" id="ARBA00006577"/>
    </source>
</evidence>
<comment type="catalytic activity">
    <reaction evidence="1 6">
        <text>[protein]-peptidylproline (omega=180) = [protein]-peptidylproline (omega=0)</text>
        <dbReference type="Rhea" id="RHEA:16237"/>
        <dbReference type="Rhea" id="RHEA-COMP:10747"/>
        <dbReference type="Rhea" id="RHEA-COMP:10748"/>
        <dbReference type="ChEBI" id="CHEBI:83833"/>
        <dbReference type="ChEBI" id="CHEBI:83834"/>
        <dbReference type="EC" id="5.2.1.8"/>
    </reaction>
</comment>
<dbReference type="InterPro" id="IPR001179">
    <property type="entry name" value="PPIase_FKBP_dom"/>
</dbReference>
<dbReference type="PANTHER" id="PTHR43811">
    <property type="entry name" value="FKBP-TYPE PEPTIDYL-PROLYL CIS-TRANS ISOMERASE FKPA"/>
    <property type="match status" value="1"/>
</dbReference>
<evidence type="ECO:0000256" key="6">
    <source>
        <dbReference type="PROSITE-ProRule" id="PRU00277"/>
    </source>
</evidence>
<comment type="similarity">
    <text evidence="2">Belongs to the FKBP-type PPIase family.</text>
</comment>
<dbReference type="GO" id="GO:0003755">
    <property type="term" value="F:peptidyl-prolyl cis-trans isomerase activity"/>
    <property type="evidence" value="ECO:0007669"/>
    <property type="project" value="UniProtKB-KW"/>
</dbReference>
<evidence type="ECO:0000313" key="9">
    <source>
        <dbReference type="EMBL" id="KFJ03858.1"/>
    </source>
</evidence>
<comment type="caution">
    <text evidence="9">The sequence shown here is derived from an EMBL/GenBank/DDBJ whole genome shotgun (WGS) entry which is preliminary data.</text>
</comment>
<evidence type="ECO:0000259" key="8">
    <source>
        <dbReference type="PROSITE" id="PS50059"/>
    </source>
</evidence>
<dbReference type="InterPro" id="IPR046357">
    <property type="entry name" value="PPIase_dom_sf"/>
</dbReference>
<dbReference type="STRING" id="77635.BISU_0334"/>
<feature type="chain" id="PRO_5001820617" description="peptidylprolyl isomerase" evidence="7">
    <location>
        <begin position="28"/>
        <end position="325"/>
    </location>
</feature>
<feature type="domain" description="PPIase FKBP-type" evidence="8">
    <location>
        <begin position="236"/>
        <end position="325"/>
    </location>
</feature>
<feature type="signal peptide" evidence="7">
    <location>
        <begin position="1"/>
        <end position="27"/>
    </location>
</feature>
<evidence type="ECO:0000256" key="1">
    <source>
        <dbReference type="ARBA" id="ARBA00000971"/>
    </source>
</evidence>
<dbReference type="PANTHER" id="PTHR43811:SF19">
    <property type="entry name" value="39 KDA FK506-BINDING NUCLEAR PROTEIN"/>
    <property type="match status" value="1"/>
</dbReference>
<dbReference type="eggNOG" id="COG0545">
    <property type="taxonomic scope" value="Bacteria"/>
</dbReference>
<keyword evidence="5 6" id="KW-0413">Isomerase</keyword>
<evidence type="ECO:0000313" key="10">
    <source>
        <dbReference type="Proteomes" id="UP000029055"/>
    </source>
</evidence>
<dbReference type="Pfam" id="PF00254">
    <property type="entry name" value="FKBP_C"/>
    <property type="match status" value="1"/>
</dbReference>
<sequence length="325" mass="33546">MRTTFNRSLVSRAAVAMCSLGLCISLAACGGSSASQQSSSSAASSSASASSSALAGMNQLAGVTASGEPGKEPKVSFHTPMTVENKAYAVLQKGNGATIEEGDHVCAQGIALSAKDGSQMANSWTKNTPDCSMNVTKSGMDPAYYQLIKGQKINATIAFGVNDQGSSYIMALTFISKSKALTRAEGSKVTDIPAGLPKVTLDAKGKPSLDLGGYKPGDTLVTQPLIVGKGRTVTENDTVTANYTGWTLDSSGKLIQFDSSWDRGAPSDFSLSQVVSGWKKGLTGQKVGSQVLLVVPPSEGYGDKATGKIPANATLYFVVDILYAG</sequence>
<organism evidence="9 10">
    <name type="scientific">Bifidobacterium subtile</name>
    <dbReference type="NCBI Taxonomy" id="77635"/>
    <lineage>
        <taxon>Bacteria</taxon>
        <taxon>Bacillati</taxon>
        <taxon>Actinomycetota</taxon>
        <taxon>Actinomycetes</taxon>
        <taxon>Bifidobacteriales</taxon>
        <taxon>Bifidobacteriaceae</taxon>
        <taxon>Bifidobacterium</taxon>
    </lineage>
</organism>
<evidence type="ECO:0000256" key="3">
    <source>
        <dbReference type="ARBA" id="ARBA00013194"/>
    </source>
</evidence>
<keyword evidence="10" id="KW-1185">Reference proteome</keyword>